<dbReference type="KEGG" id="fpp:FPB0191_00915"/>
<dbReference type="Proteomes" id="UP000030901">
    <property type="component" value="Chromosome"/>
</dbReference>
<proteinExistence type="predicted"/>
<protein>
    <submittedName>
        <fullName evidence="2">NADH(P)-binding protein</fullName>
    </submittedName>
</protein>
<dbReference type="PANTHER" id="PTHR15020">
    <property type="entry name" value="FLAVIN REDUCTASE-RELATED"/>
    <property type="match status" value="1"/>
</dbReference>
<feature type="domain" description="NAD(P)-binding" evidence="1">
    <location>
        <begin position="15"/>
        <end position="193"/>
    </location>
</feature>
<evidence type="ECO:0000313" key="3">
    <source>
        <dbReference type="Proteomes" id="UP000030901"/>
    </source>
</evidence>
<dbReference type="Pfam" id="PF13460">
    <property type="entry name" value="NAD_binding_10"/>
    <property type="match status" value="1"/>
</dbReference>
<dbReference type="AlphaFoldDB" id="A0A0A7S627"/>
<evidence type="ECO:0000313" key="2">
    <source>
        <dbReference type="EMBL" id="AJA44741.1"/>
    </source>
</evidence>
<dbReference type="EMBL" id="CP009056">
    <property type="protein sequence ID" value="AJA44741.1"/>
    <property type="molecule type" value="Genomic_DNA"/>
</dbReference>
<evidence type="ECO:0000259" key="1">
    <source>
        <dbReference type="Pfam" id="PF13460"/>
    </source>
</evidence>
<gene>
    <name evidence="2" type="ORF">FPB0191_00915</name>
</gene>
<dbReference type="InterPro" id="IPR036291">
    <property type="entry name" value="NAD(P)-bd_dom_sf"/>
</dbReference>
<sequence>MKTLLIFGVSAQHGTGYNVLQTVLTHYPDWRCLVLVRHADLAYQLTQQGVQCIVGDATDSEAVEQLCKTAGEQAIIVSTLGGTTGNYTAQRVIIDAAEKTGIQHMLLVTSLGCGETWSTLSLRAKQAFGQSVREKSLAEVWLQTSSLQYLILRPGGLLDGDATGQGQCYYQQEVHGFIRRRELAELIIRKIENQEWDNRAYSVIDPSINVER</sequence>
<dbReference type="HOGENOM" id="CLU_025711_5_0_6"/>
<dbReference type="RefSeq" id="WP_039104353.1">
    <property type="nucleotide sequence ID" value="NZ_CP009056.1"/>
</dbReference>
<keyword evidence="3" id="KW-1185">Reference proteome</keyword>
<dbReference type="InterPro" id="IPR016040">
    <property type="entry name" value="NAD(P)-bd_dom"/>
</dbReference>
<reference evidence="2 3" key="1">
    <citation type="journal article" date="2014" name="Appl. Environ. Microbiol.">
        <title>Gut symbionts from distinct hosts exhibit genotoxic activity via divergent colibactin biosynthetic pathways.</title>
        <authorList>
            <person name="Engel P."/>
            <person name="Vizcaino M.I."/>
            <person name="Crawford J.M."/>
        </authorList>
    </citation>
    <scope>NUCLEOTIDE SEQUENCE [LARGE SCALE GENOMIC DNA]</scope>
    <source>
        <strain evidence="2 3">PEB0191</strain>
    </source>
</reference>
<name>A0A0A7S627_FRIPE</name>
<dbReference type="OrthoDB" id="9803892at2"/>
<dbReference type="Gene3D" id="3.40.50.720">
    <property type="entry name" value="NAD(P)-binding Rossmann-like Domain"/>
    <property type="match status" value="1"/>
</dbReference>
<organism evidence="2 3">
    <name type="scientific">Frischella perrara</name>
    <dbReference type="NCBI Taxonomy" id="1267021"/>
    <lineage>
        <taxon>Bacteria</taxon>
        <taxon>Pseudomonadati</taxon>
        <taxon>Pseudomonadota</taxon>
        <taxon>Gammaproteobacteria</taxon>
        <taxon>Orbales</taxon>
        <taxon>Orbaceae</taxon>
        <taxon>Frischella</taxon>
    </lineage>
</organism>
<dbReference type="SUPFAM" id="SSF51735">
    <property type="entry name" value="NAD(P)-binding Rossmann-fold domains"/>
    <property type="match status" value="1"/>
</dbReference>
<dbReference type="STRING" id="1267021.FPB0191_00915"/>
<dbReference type="PANTHER" id="PTHR15020:SF50">
    <property type="entry name" value="UPF0659 PROTEIN YMR090W"/>
    <property type="match status" value="1"/>
</dbReference>
<accession>A0A0A7S627</accession>